<dbReference type="Gene3D" id="3.40.190.10">
    <property type="entry name" value="Periplasmic binding protein-like II"/>
    <property type="match status" value="1"/>
</dbReference>
<dbReference type="PROSITE" id="PS51318">
    <property type="entry name" value="TAT"/>
    <property type="match status" value="1"/>
</dbReference>
<feature type="domain" description="Solute-binding protein family 5" evidence="1">
    <location>
        <begin position="95"/>
        <end position="472"/>
    </location>
</feature>
<dbReference type="PANTHER" id="PTHR30290:SF83">
    <property type="entry name" value="ABC TRANSPORTER SUBSTRATE-BINDING PROTEIN"/>
    <property type="match status" value="1"/>
</dbReference>
<evidence type="ECO:0000313" key="2">
    <source>
        <dbReference type="EMBL" id="OLO68062.1"/>
    </source>
</evidence>
<dbReference type="EMBL" id="MSKS01000032">
    <property type="protein sequence ID" value="OLO68062.1"/>
    <property type="molecule type" value="Genomic_DNA"/>
</dbReference>
<dbReference type="InterPro" id="IPR039424">
    <property type="entry name" value="SBP_5"/>
</dbReference>
<dbReference type="Proteomes" id="UP000185963">
    <property type="component" value="Unassembled WGS sequence"/>
</dbReference>
<name>A0A1Q8WLP3_9ACTO</name>
<dbReference type="SUPFAM" id="SSF53850">
    <property type="entry name" value="Periplasmic binding protein-like II"/>
    <property type="match status" value="1"/>
</dbReference>
<dbReference type="PROSITE" id="PS51257">
    <property type="entry name" value="PROKAR_LIPOPROTEIN"/>
    <property type="match status" value="1"/>
</dbReference>
<dbReference type="CDD" id="cd08506">
    <property type="entry name" value="PBP2_clavulanate_OppA2"/>
    <property type="match status" value="1"/>
</dbReference>
<dbReference type="AlphaFoldDB" id="A0A1Q8WLP3"/>
<dbReference type="GO" id="GO:0043190">
    <property type="term" value="C:ATP-binding cassette (ABC) transporter complex"/>
    <property type="evidence" value="ECO:0007669"/>
    <property type="project" value="InterPro"/>
</dbReference>
<dbReference type="GO" id="GO:0042597">
    <property type="term" value="C:periplasmic space"/>
    <property type="evidence" value="ECO:0007669"/>
    <property type="project" value="UniProtKB-ARBA"/>
</dbReference>
<evidence type="ECO:0000259" key="1">
    <source>
        <dbReference type="Pfam" id="PF00496"/>
    </source>
</evidence>
<gene>
    <name evidence="2" type="ORF">BKH20_09880</name>
</gene>
<dbReference type="RefSeq" id="WP_075390921.1">
    <property type="nucleotide sequence ID" value="NZ_MSKS01000032.1"/>
</dbReference>
<dbReference type="InterPro" id="IPR000914">
    <property type="entry name" value="SBP_5_dom"/>
</dbReference>
<dbReference type="GO" id="GO:0015833">
    <property type="term" value="P:peptide transport"/>
    <property type="evidence" value="ECO:0007669"/>
    <property type="project" value="TreeGrafter"/>
</dbReference>
<dbReference type="Pfam" id="PF00496">
    <property type="entry name" value="SBP_bac_5"/>
    <property type="match status" value="1"/>
</dbReference>
<protein>
    <submittedName>
        <fullName evidence="2">ABC transporter substrate-binding protein</fullName>
    </submittedName>
</protein>
<dbReference type="InterPro" id="IPR006311">
    <property type="entry name" value="TAT_signal"/>
</dbReference>
<accession>A0A1Q8WLP3</accession>
<comment type="caution">
    <text evidence="2">The sequence shown here is derived from an EMBL/GenBank/DDBJ whole genome shotgun (WGS) entry which is preliminary data.</text>
</comment>
<sequence>MSHPHRTLIASRRAFLAGTGMTVLTALTLAACGANSRSSSSASASAKAGGNLIVLTSATDVGWDPAKSQSMPMTSLGLVHRRLTTWKLAPGKPVELAPDLATDTGKASDDGRTWTFTLKKGLKLSDGSAITSAHIKHGVERSFAPALSGGLGYHKSLLAGAEGYQGPYSGAHLSSIETPDESTIVFHLARAFGDWPWIVAQPAFAPVPEGDDPATYSHAPIASGPYQIDQYKQGSSITLKRNPHWSKDTDSIRLALPDTFTFSLGQDETTSAQRLIADSGEDRNAFGADRVSAAQLAQVSANKSAKSRLATTPEGGPLAFLAINVQRVSDVNVRKAIAHAVDKAAVVAALGGELGAQAASTYITPGIPGRQSYDLYPHDAAKAKELLTGKTVPTLVLLTDNGAASKAMAEAVGQSLKEVGLKVTIEPVEPDTFTERATKGDGSTYDLAIANWNPDYPSANANIQPLFASSEIGSGGSNYARYSNAEVDAAIAQAQANLDAKAAQAQWAALDRKIAEEVPVVPLAYRRNSFLHGSGVAGFFVESYPAYPSYQVVGVSAS</sequence>
<dbReference type="InterPro" id="IPR030678">
    <property type="entry name" value="Peptide/Ni-bd"/>
</dbReference>
<reference evidence="2 3" key="1">
    <citation type="submission" date="2016-12" db="EMBL/GenBank/DDBJ databases">
        <title>Genomic comparison of strains in the 'Actinomyces naeslundii' group.</title>
        <authorList>
            <person name="Mughal S.R."/>
            <person name="Do T."/>
            <person name="Gilbert S.C."/>
            <person name="Witherden E.A."/>
            <person name="Didelot X."/>
            <person name="Beighton D."/>
        </authorList>
    </citation>
    <scope>NUCLEOTIDE SEQUENCE [LARGE SCALE GENOMIC DNA]</scope>
    <source>
        <strain evidence="2 3">WE8B-23</strain>
    </source>
</reference>
<dbReference type="GO" id="GO:1904680">
    <property type="term" value="F:peptide transmembrane transporter activity"/>
    <property type="evidence" value="ECO:0007669"/>
    <property type="project" value="TreeGrafter"/>
</dbReference>
<proteinExistence type="predicted"/>
<dbReference type="Gene3D" id="3.10.105.10">
    <property type="entry name" value="Dipeptide-binding Protein, Domain 3"/>
    <property type="match status" value="1"/>
</dbReference>
<dbReference type="PIRSF" id="PIRSF002741">
    <property type="entry name" value="MppA"/>
    <property type="match status" value="1"/>
</dbReference>
<dbReference type="PANTHER" id="PTHR30290">
    <property type="entry name" value="PERIPLASMIC BINDING COMPONENT OF ABC TRANSPORTER"/>
    <property type="match status" value="1"/>
</dbReference>
<dbReference type="OrthoDB" id="9801912at2"/>
<organism evidence="2 3">
    <name type="scientific">Actinomyces oris</name>
    <dbReference type="NCBI Taxonomy" id="544580"/>
    <lineage>
        <taxon>Bacteria</taxon>
        <taxon>Bacillati</taxon>
        <taxon>Actinomycetota</taxon>
        <taxon>Actinomycetes</taxon>
        <taxon>Actinomycetales</taxon>
        <taxon>Actinomycetaceae</taxon>
        <taxon>Actinomyces</taxon>
    </lineage>
</organism>
<evidence type="ECO:0000313" key="3">
    <source>
        <dbReference type="Proteomes" id="UP000185963"/>
    </source>
</evidence>